<comment type="similarity">
    <text evidence="1">Belongs to the eukaryotic ribosomal protein eS6 family.</text>
</comment>
<proteinExistence type="inferred from homology"/>
<dbReference type="GO" id="GO:0005840">
    <property type="term" value="C:ribosome"/>
    <property type="evidence" value="ECO:0007669"/>
    <property type="project" value="UniProtKB-KW"/>
</dbReference>
<dbReference type="PANTHER" id="PTHR11502">
    <property type="entry name" value="40S RIBOSOMAL PROTEIN S6"/>
    <property type="match status" value="1"/>
</dbReference>
<protein>
    <recommendedName>
        <fullName evidence="4">Small ribosomal subunit protein eS6</fullName>
    </recommendedName>
    <alternativeName>
        <fullName evidence="5">40S ribosomal protein S6</fullName>
    </alternativeName>
</protein>
<gene>
    <name evidence="6" type="ORF">RF11_03220</name>
</gene>
<reference evidence="6 7" key="1">
    <citation type="journal article" date="2014" name="Genome Biol. Evol.">
        <title>The genome of the myxosporean Thelohanellus kitauei shows adaptations to nutrient acquisition within its fish host.</title>
        <authorList>
            <person name="Yang Y."/>
            <person name="Xiong J."/>
            <person name="Zhou Z."/>
            <person name="Huo F."/>
            <person name="Miao W."/>
            <person name="Ran C."/>
            <person name="Liu Y."/>
            <person name="Zhang J."/>
            <person name="Feng J."/>
            <person name="Wang M."/>
            <person name="Wang M."/>
            <person name="Wang L."/>
            <person name="Yao B."/>
        </authorList>
    </citation>
    <scope>NUCLEOTIDE SEQUENCE [LARGE SCALE GENOMIC DNA]</scope>
    <source>
        <strain evidence="6">Wuqing</strain>
    </source>
</reference>
<keyword evidence="2" id="KW-0689">Ribosomal protein</keyword>
<evidence type="ECO:0000313" key="7">
    <source>
        <dbReference type="Proteomes" id="UP000031668"/>
    </source>
</evidence>
<dbReference type="EMBL" id="JWZT01004411">
    <property type="protein sequence ID" value="KII64165.1"/>
    <property type="molecule type" value="Genomic_DNA"/>
</dbReference>
<sequence length="146" mass="16204">MSRNGLHKAVRTSLSITTKNIRICNTGQIVTFHSTLHPTSSLSHKFCTSYLLDRKTIAVEEEARSYDSFNKRIAQGELGDFLGCTWTGSCFKVSGCSEKDSFVSKQGVMTYKNVKLCLQKVDSDFHQAKSGHVTKKSVHGCMIDCS</sequence>
<name>A0A0C2MIJ8_THEKT</name>
<evidence type="ECO:0000256" key="1">
    <source>
        <dbReference type="ARBA" id="ARBA00009312"/>
    </source>
</evidence>
<dbReference type="GO" id="GO:0003735">
    <property type="term" value="F:structural constituent of ribosome"/>
    <property type="evidence" value="ECO:0007669"/>
    <property type="project" value="InterPro"/>
</dbReference>
<evidence type="ECO:0000256" key="4">
    <source>
        <dbReference type="ARBA" id="ARBA00035278"/>
    </source>
</evidence>
<dbReference type="Pfam" id="PF01092">
    <property type="entry name" value="Ribosomal_S6e"/>
    <property type="match status" value="1"/>
</dbReference>
<evidence type="ECO:0000256" key="3">
    <source>
        <dbReference type="ARBA" id="ARBA00023274"/>
    </source>
</evidence>
<dbReference type="GO" id="GO:0006412">
    <property type="term" value="P:translation"/>
    <property type="evidence" value="ECO:0007669"/>
    <property type="project" value="InterPro"/>
</dbReference>
<evidence type="ECO:0000256" key="5">
    <source>
        <dbReference type="ARBA" id="ARBA00035403"/>
    </source>
</evidence>
<keyword evidence="3" id="KW-0687">Ribonucleoprotein</keyword>
<dbReference type="AlphaFoldDB" id="A0A0C2MIJ8"/>
<dbReference type="SMART" id="SM01405">
    <property type="entry name" value="Ribosomal_S6e"/>
    <property type="match status" value="1"/>
</dbReference>
<evidence type="ECO:0000256" key="2">
    <source>
        <dbReference type="ARBA" id="ARBA00022980"/>
    </source>
</evidence>
<dbReference type="InterPro" id="IPR001377">
    <property type="entry name" value="Ribosomal_eS6"/>
</dbReference>
<organism evidence="6 7">
    <name type="scientific">Thelohanellus kitauei</name>
    <name type="common">Myxosporean</name>
    <dbReference type="NCBI Taxonomy" id="669202"/>
    <lineage>
        <taxon>Eukaryota</taxon>
        <taxon>Metazoa</taxon>
        <taxon>Cnidaria</taxon>
        <taxon>Myxozoa</taxon>
        <taxon>Myxosporea</taxon>
        <taxon>Bivalvulida</taxon>
        <taxon>Platysporina</taxon>
        <taxon>Myxobolidae</taxon>
        <taxon>Thelohanellus</taxon>
    </lineage>
</organism>
<accession>A0A0C2MIJ8</accession>
<evidence type="ECO:0000313" key="6">
    <source>
        <dbReference type="EMBL" id="KII64165.1"/>
    </source>
</evidence>
<comment type="caution">
    <text evidence="6">The sequence shown here is derived from an EMBL/GenBank/DDBJ whole genome shotgun (WGS) entry which is preliminary data.</text>
</comment>
<dbReference type="Proteomes" id="UP000031668">
    <property type="component" value="Unassembled WGS sequence"/>
</dbReference>
<keyword evidence="7" id="KW-1185">Reference proteome</keyword>
<dbReference type="GO" id="GO:1990904">
    <property type="term" value="C:ribonucleoprotein complex"/>
    <property type="evidence" value="ECO:0007669"/>
    <property type="project" value="UniProtKB-KW"/>
</dbReference>